<dbReference type="EMBL" id="FMIK01000039">
    <property type="protein sequence ID" value="SCL98082.1"/>
    <property type="molecule type" value="Genomic_DNA"/>
</dbReference>
<accession>A0AAX2CJ82</accession>
<gene>
    <name evidence="1" type="ORF">BCB44BAC_02958</name>
</gene>
<comment type="caution">
    <text evidence="1">The sequence shown here is derived from an EMBL/GenBank/DDBJ whole genome shotgun (WGS) entry which is preliminary data.</text>
</comment>
<evidence type="ECO:0008006" key="3">
    <source>
        <dbReference type="Google" id="ProtNLM"/>
    </source>
</evidence>
<organism evidence="1 2">
    <name type="scientific">Bacillus cytotoxicus</name>
    <dbReference type="NCBI Taxonomy" id="580165"/>
    <lineage>
        <taxon>Bacteria</taxon>
        <taxon>Bacillati</taxon>
        <taxon>Bacillota</taxon>
        <taxon>Bacilli</taxon>
        <taxon>Bacillales</taxon>
        <taxon>Bacillaceae</taxon>
        <taxon>Bacillus</taxon>
        <taxon>Bacillus cereus group</taxon>
    </lineage>
</organism>
<evidence type="ECO:0000313" key="1">
    <source>
        <dbReference type="EMBL" id="SCL98082.1"/>
    </source>
</evidence>
<proteinExistence type="predicted"/>
<dbReference type="Proteomes" id="UP000242164">
    <property type="component" value="Unassembled WGS sequence"/>
</dbReference>
<sequence length="67" mass="7705">MNDMCSCNGTGKVFSSPFPGAWLFESCTCEVGVMEQKKRAQEWEDFQTRLKEAEMKFGGVKYEQRVI</sequence>
<reference evidence="1 2" key="1">
    <citation type="submission" date="2016-08" db="EMBL/GenBank/DDBJ databases">
        <authorList>
            <person name="Loux V."/>
            <person name="Rue O."/>
        </authorList>
    </citation>
    <scope>NUCLEOTIDE SEQUENCE [LARGE SCALE GENOMIC DNA]</scope>
    <source>
        <strain evidence="1 2">AFSSA_08CEB44bac</strain>
    </source>
</reference>
<evidence type="ECO:0000313" key="2">
    <source>
        <dbReference type="Proteomes" id="UP000242164"/>
    </source>
</evidence>
<protein>
    <recommendedName>
        <fullName evidence="3">Phage protein</fullName>
    </recommendedName>
</protein>
<name>A0AAX2CJ82_9BACI</name>
<dbReference type="AlphaFoldDB" id="A0AAX2CJ82"/>